<accession>A0A0E3BEE0</accession>
<reference evidence="7 8" key="1">
    <citation type="submission" date="2013-09" db="EMBL/GenBank/DDBJ databases">
        <title>High correlation between genotypes and phenotypes of environmental bacteria Comamonas testosteroni strains.</title>
        <authorList>
            <person name="Liu L."/>
            <person name="Zhu W."/>
            <person name="Xia X."/>
            <person name="Xu B."/>
            <person name="Luo M."/>
            <person name="Wang G."/>
        </authorList>
    </citation>
    <scope>NUCLEOTIDE SEQUENCE [LARGE SCALE GENOMIC DNA]</scope>
    <source>
        <strain evidence="7 8">JL14</strain>
    </source>
</reference>
<dbReference type="PANTHER" id="PTHR43491:SF1">
    <property type="entry name" value="UDP-N-ACETYL-D-MANNOSAMINE DEHYDROGENASE"/>
    <property type="match status" value="1"/>
</dbReference>
<dbReference type="Pfam" id="PF00984">
    <property type="entry name" value="UDPG_MGDP_dh"/>
    <property type="match status" value="1"/>
</dbReference>
<feature type="domain" description="UDP-glucose/GDP-mannose dehydrogenase C-terminal" evidence="6">
    <location>
        <begin position="329"/>
        <end position="424"/>
    </location>
</feature>
<gene>
    <name evidence="7" type="primary">wecC</name>
    <name evidence="7" type="ORF">P245_12335</name>
</gene>
<protein>
    <recommendedName>
        <fullName evidence="4">NDP-N-acetyl-D-galactosaminuronic acid dehydrogenase</fullName>
    </recommendedName>
</protein>
<keyword evidence="3" id="KW-0520">NAD</keyword>
<dbReference type="InterPro" id="IPR014027">
    <property type="entry name" value="UDP-Glc/GDP-Man_DH_C"/>
</dbReference>
<dbReference type="NCBIfam" id="NF008286">
    <property type="entry name" value="PRK11064.1"/>
    <property type="match status" value="1"/>
</dbReference>
<dbReference type="Gene3D" id="1.20.5.100">
    <property type="entry name" value="Cytochrome c1, transmembrane anchor, C-terminal"/>
    <property type="match status" value="1"/>
</dbReference>
<dbReference type="PANTHER" id="PTHR43491">
    <property type="entry name" value="UDP-N-ACETYL-D-MANNOSAMINE DEHYDROGENASE"/>
    <property type="match status" value="1"/>
</dbReference>
<dbReference type="GO" id="GO:0016616">
    <property type="term" value="F:oxidoreductase activity, acting on the CH-OH group of donors, NAD or NADP as acceptor"/>
    <property type="evidence" value="ECO:0007669"/>
    <property type="project" value="InterPro"/>
</dbReference>
<dbReference type="SUPFAM" id="SSF52413">
    <property type="entry name" value="UDP-glucose/GDP-mannose dehydrogenase C-terminal domain"/>
    <property type="match status" value="1"/>
</dbReference>
<dbReference type="InterPro" id="IPR028359">
    <property type="entry name" value="UDP_ManNAc/GlcNAc_DH"/>
</dbReference>
<dbReference type="AlphaFoldDB" id="A0A0E3BEE0"/>
<comment type="caution">
    <text evidence="7">The sequence shown here is derived from an EMBL/GenBank/DDBJ whole genome shotgun (WGS) entry which is preliminary data.</text>
</comment>
<dbReference type="PIRSF" id="PIRSF500136">
    <property type="entry name" value="UDP_ManNAc_DH"/>
    <property type="match status" value="1"/>
</dbReference>
<sequence>MSKKVNLSTVSVIGLGYIGLPTAAMFASRKIKVIGVDVNQHAVDTINRGEIHIVEPDLDMVVHAAVAEGYLRAVIQPEPADAFLIAVPTPFKGSNEPDLSYVRAASESIAPVLKKGDIVILESTSPVGTTEQMLQWMAAARPDLRFPSEGAEGTNIDIHVAYCPERVLPGHVIRELVENDRIIGGVTEACARRAADTYRVFVEGELLFTNARTAEMAKLTENAFRDVNIAFANELSLISDKLDINVWELIKLANHHPRVNILQPGCGVGGHCIAVDPWFIVDKNPQEARLIRTARQVNDYKPDWVLDKVKQAVADLVYSGREEKSITVAMLGLSFKPNIDDLRESPALQIAKNFAAKTCTQLLLVEPNIEILPKSIADKNLVSVDDAISRADIVVLLVNHREFRGIKSKLSMATLVVDAVGIDTV</sequence>
<dbReference type="RefSeq" id="WP_034379445.1">
    <property type="nucleotide sequence ID" value="NZ_AWTN01000089.1"/>
</dbReference>
<dbReference type="EMBL" id="AWTN01000089">
    <property type="protein sequence ID" value="KGG92186.1"/>
    <property type="molecule type" value="Genomic_DNA"/>
</dbReference>
<evidence type="ECO:0000313" key="7">
    <source>
        <dbReference type="EMBL" id="KGG92186.1"/>
    </source>
</evidence>
<dbReference type="GO" id="GO:0051287">
    <property type="term" value="F:NAD binding"/>
    <property type="evidence" value="ECO:0007669"/>
    <property type="project" value="InterPro"/>
</dbReference>
<name>A0A0E3BEE0_9BURK</name>
<comment type="similarity">
    <text evidence="1 5">Belongs to the UDP-glucose/GDP-mannose dehydrogenase family.</text>
</comment>
<evidence type="ECO:0000259" key="6">
    <source>
        <dbReference type="SMART" id="SM00984"/>
    </source>
</evidence>
<evidence type="ECO:0000256" key="1">
    <source>
        <dbReference type="ARBA" id="ARBA00006601"/>
    </source>
</evidence>
<keyword evidence="2" id="KW-0560">Oxidoreductase</keyword>
<dbReference type="NCBIfam" id="TIGR03026">
    <property type="entry name" value="NDP-sugDHase"/>
    <property type="match status" value="1"/>
</dbReference>
<dbReference type="SUPFAM" id="SSF48179">
    <property type="entry name" value="6-phosphogluconate dehydrogenase C-terminal domain-like"/>
    <property type="match status" value="1"/>
</dbReference>
<dbReference type="FunFam" id="3.40.50.720:FF:000139">
    <property type="entry name" value="UDP-N-acetyl-D-mannosamine dehydrogenase"/>
    <property type="match status" value="1"/>
</dbReference>
<dbReference type="InterPro" id="IPR014026">
    <property type="entry name" value="UDP-Glc/GDP-Man_DH_dimer"/>
</dbReference>
<proteinExistence type="inferred from homology"/>
<dbReference type="InterPro" id="IPR017476">
    <property type="entry name" value="UDP-Glc/GDP-Man"/>
</dbReference>
<dbReference type="SUPFAM" id="SSF51735">
    <property type="entry name" value="NAD(P)-binding Rossmann-fold domains"/>
    <property type="match status" value="1"/>
</dbReference>
<dbReference type="InterPro" id="IPR036291">
    <property type="entry name" value="NAD(P)-bd_dom_sf"/>
</dbReference>
<evidence type="ECO:0000256" key="2">
    <source>
        <dbReference type="ARBA" id="ARBA00023002"/>
    </source>
</evidence>
<dbReference type="Pfam" id="PF03721">
    <property type="entry name" value="UDPG_MGDP_dh_N"/>
    <property type="match status" value="1"/>
</dbReference>
<dbReference type="PIRSF" id="PIRSF000124">
    <property type="entry name" value="UDPglc_GDPman_dh"/>
    <property type="match status" value="1"/>
</dbReference>
<evidence type="ECO:0000313" key="8">
    <source>
        <dbReference type="Proteomes" id="UP000029567"/>
    </source>
</evidence>
<dbReference type="InterPro" id="IPR001732">
    <property type="entry name" value="UDP-Glc/GDP-Man_DH_N"/>
</dbReference>
<dbReference type="InterPro" id="IPR008927">
    <property type="entry name" value="6-PGluconate_DH-like_C_sf"/>
</dbReference>
<dbReference type="SMART" id="SM00984">
    <property type="entry name" value="UDPG_MGDP_dh_C"/>
    <property type="match status" value="1"/>
</dbReference>
<dbReference type="GO" id="GO:0000271">
    <property type="term" value="P:polysaccharide biosynthetic process"/>
    <property type="evidence" value="ECO:0007669"/>
    <property type="project" value="InterPro"/>
</dbReference>
<dbReference type="GO" id="GO:0016628">
    <property type="term" value="F:oxidoreductase activity, acting on the CH-CH group of donors, NAD or NADP as acceptor"/>
    <property type="evidence" value="ECO:0007669"/>
    <property type="project" value="InterPro"/>
</dbReference>
<dbReference type="Proteomes" id="UP000029567">
    <property type="component" value="Unassembled WGS sequence"/>
</dbReference>
<dbReference type="Gene3D" id="3.40.50.720">
    <property type="entry name" value="NAD(P)-binding Rossmann-like Domain"/>
    <property type="match status" value="2"/>
</dbReference>
<evidence type="ECO:0000256" key="3">
    <source>
        <dbReference type="ARBA" id="ARBA00023027"/>
    </source>
</evidence>
<dbReference type="Pfam" id="PF03720">
    <property type="entry name" value="UDPG_MGDP_dh_C"/>
    <property type="match status" value="1"/>
</dbReference>
<dbReference type="InterPro" id="IPR036220">
    <property type="entry name" value="UDP-Glc/GDP-Man_DH_C_sf"/>
</dbReference>
<evidence type="ECO:0000256" key="4">
    <source>
        <dbReference type="ARBA" id="ARBA00069634"/>
    </source>
</evidence>
<organism evidence="7 8">
    <name type="scientific">Comamonas thiooxydans</name>
    <dbReference type="NCBI Taxonomy" id="363952"/>
    <lineage>
        <taxon>Bacteria</taxon>
        <taxon>Pseudomonadati</taxon>
        <taxon>Pseudomonadota</taxon>
        <taxon>Betaproteobacteria</taxon>
        <taxon>Burkholderiales</taxon>
        <taxon>Comamonadaceae</taxon>
        <taxon>Comamonas</taxon>
    </lineage>
</organism>
<evidence type="ECO:0000256" key="5">
    <source>
        <dbReference type="PIRNR" id="PIRNR000124"/>
    </source>
</evidence>